<gene>
    <name evidence="2" type="primary">LOC142169876</name>
</gene>
<dbReference type="RefSeq" id="XP_075087917.1">
    <property type="nucleotide sequence ID" value="XM_075231816.1"/>
</dbReference>
<proteinExistence type="predicted"/>
<accession>A0AC58SSG1</accession>
<reference evidence="1" key="1">
    <citation type="journal article" date="2014" name="Nat. Commun.">
        <title>The tobacco genome sequence and its comparison with those of tomato and potato.</title>
        <authorList>
            <person name="Sierro N."/>
            <person name="Battey J.N."/>
            <person name="Ouadi S."/>
            <person name="Bakaher N."/>
            <person name="Bovet L."/>
            <person name="Willig A."/>
            <person name="Goepfert S."/>
            <person name="Peitsch M.C."/>
            <person name="Ivanov N.V."/>
        </authorList>
    </citation>
    <scope>NUCLEOTIDE SEQUENCE [LARGE SCALE GENOMIC DNA]</scope>
</reference>
<evidence type="ECO:0000313" key="2">
    <source>
        <dbReference type="RefSeq" id="XP_075087917.1"/>
    </source>
</evidence>
<organism evidence="1 2">
    <name type="scientific">Nicotiana tabacum</name>
    <name type="common">Common tobacco</name>
    <dbReference type="NCBI Taxonomy" id="4097"/>
    <lineage>
        <taxon>Eukaryota</taxon>
        <taxon>Viridiplantae</taxon>
        <taxon>Streptophyta</taxon>
        <taxon>Embryophyta</taxon>
        <taxon>Tracheophyta</taxon>
        <taxon>Spermatophyta</taxon>
        <taxon>Magnoliopsida</taxon>
        <taxon>eudicotyledons</taxon>
        <taxon>Gunneridae</taxon>
        <taxon>Pentapetalae</taxon>
        <taxon>asterids</taxon>
        <taxon>lamiids</taxon>
        <taxon>Solanales</taxon>
        <taxon>Solanaceae</taxon>
        <taxon>Nicotianoideae</taxon>
        <taxon>Nicotianeae</taxon>
        <taxon>Nicotiana</taxon>
    </lineage>
</organism>
<reference evidence="2" key="2">
    <citation type="submission" date="2025-08" db="UniProtKB">
        <authorList>
            <consortium name="RefSeq"/>
        </authorList>
    </citation>
    <scope>IDENTIFICATION</scope>
    <source>
        <tissue evidence="2">Leaf</tissue>
    </source>
</reference>
<keyword evidence="1" id="KW-1185">Reference proteome</keyword>
<dbReference type="Proteomes" id="UP000790787">
    <property type="component" value="Chromosome 15"/>
</dbReference>
<name>A0AC58SSG1_TOBAC</name>
<sequence>MMGILSGTSAGGLGAILHCVKCISLMLVSLLMRIGQEPTTLLHILELRPKFVLLPSVCGTTYLHATFIINSAYDSWQINNILVPEGVADPEHVRDTCKKDINKCSPSQIQTLQDFRSTFLEALNELGPSFHFHFLPFPPWH</sequence>
<evidence type="ECO:0000313" key="1">
    <source>
        <dbReference type="Proteomes" id="UP000790787"/>
    </source>
</evidence>
<protein>
    <submittedName>
        <fullName evidence="2">Pectin acetylesterase 8-like</fullName>
    </submittedName>
</protein>